<dbReference type="AlphaFoldDB" id="A0A7G9REG4"/>
<dbReference type="Proteomes" id="UP000515947">
    <property type="component" value="Chromosome"/>
</dbReference>
<sequence>MTTYHEMSKREAAAALEEFRRERPPARLRLEERLARDGADPGQMLDGSPESLTPLWRWARERLTVRAEPQQEATGPSWLRHGGGGPERLLSDDSIDLLDGLTSYLCQVVERGAPDAVWRVGHDRVRNYGWENHPVLAHGREEFALGEYVAPRARQHLRGSRPGLQPVGLPPVQPPDDDYLTVLARSLITKLGGRPGAAATVAE</sequence>
<dbReference type="RefSeq" id="WP_187579833.1">
    <property type="nucleotide sequence ID" value="NZ_CP060713.1"/>
</dbReference>
<dbReference type="EMBL" id="CP060713">
    <property type="protein sequence ID" value="QNN53989.1"/>
    <property type="molecule type" value="Genomic_DNA"/>
</dbReference>
<protein>
    <submittedName>
        <fullName evidence="1">Uncharacterized protein</fullName>
    </submittedName>
</protein>
<keyword evidence="2" id="KW-1185">Reference proteome</keyword>
<evidence type="ECO:0000313" key="2">
    <source>
        <dbReference type="Proteomes" id="UP000515947"/>
    </source>
</evidence>
<evidence type="ECO:0000313" key="1">
    <source>
        <dbReference type="EMBL" id="QNN53989.1"/>
    </source>
</evidence>
<organism evidence="1 2">
    <name type="scientific">Nocardioides mesophilus</name>
    <dbReference type="NCBI Taxonomy" id="433659"/>
    <lineage>
        <taxon>Bacteria</taxon>
        <taxon>Bacillati</taxon>
        <taxon>Actinomycetota</taxon>
        <taxon>Actinomycetes</taxon>
        <taxon>Propionibacteriales</taxon>
        <taxon>Nocardioidaceae</taxon>
        <taxon>Nocardioides</taxon>
    </lineage>
</organism>
<gene>
    <name evidence="1" type="ORF">H9L09_06300</name>
</gene>
<accession>A0A7G9REG4</accession>
<reference evidence="1 2" key="1">
    <citation type="submission" date="2020-08" db="EMBL/GenBank/DDBJ databases">
        <title>Genome sequence of Nocardioides mesophilus KACC 16243T.</title>
        <authorList>
            <person name="Hyun D.-W."/>
            <person name="Bae J.-W."/>
        </authorList>
    </citation>
    <scope>NUCLEOTIDE SEQUENCE [LARGE SCALE GENOMIC DNA]</scope>
    <source>
        <strain evidence="1 2">KACC 16243</strain>
    </source>
</reference>
<name>A0A7G9REG4_9ACTN</name>
<dbReference type="KEGG" id="nmes:H9L09_06300"/>
<proteinExistence type="predicted"/>